<dbReference type="EMBL" id="JGDS01000039">
    <property type="protein sequence ID" value="EXZ74602.1"/>
    <property type="molecule type" value="Genomic_DNA"/>
</dbReference>
<sequence length="40" mass="4531">MVSNEISKESSSFSPNNTYTVMKEIFAISTTKFSIVNRNK</sequence>
<evidence type="ECO:0000313" key="1">
    <source>
        <dbReference type="EMBL" id="EXZ74602.1"/>
    </source>
</evidence>
<organism evidence="1 2">
    <name type="scientific">Bacteroides fragilis str. 3976T8</name>
    <dbReference type="NCBI Taxonomy" id="1339314"/>
    <lineage>
        <taxon>Bacteria</taxon>
        <taxon>Pseudomonadati</taxon>
        <taxon>Bacteroidota</taxon>
        <taxon>Bacteroidia</taxon>
        <taxon>Bacteroidales</taxon>
        <taxon>Bacteroidaceae</taxon>
        <taxon>Bacteroides</taxon>
    </lineage>
</organism>
<gene>
    <name evidence="1" type="ORF">M123_1019</name>
</gene>
<comment type="caution">
    <text evidence="1">The sequence shown here is derived from an EMBL/GenBank/DDBJ whole genome shotgun (WGS) entry which is preliminary data.</text>
</comment>
<proteinExistence type="predicted"/>
<reference evidence="1 2" key="1">
    <citation type="submission" date="2014-02" db="EMBL/GenBank/DDBJ databases">
        <authorList>
            <person name="Sears C."/>
            <person name="Carroll K."/>
            <person name="Sack B.R."/>
            <person name="Qadri F."/>
            <person name="Myers L.L."/>
            <person name="Chung G.-T."/>
            <person name="Escheverria P."/>
            <person name="Fraser C.M."/>
            <person name="Sadzewicz L."/>
            <person name="Shefchek K.A."/>
            <person name="Tallon L."/>
            <person name="Das S.P."/>
            <person name="Daugherty S."/>
            <person name="Mongodin E.F."/>
        </authorList>
    </citation>
    <scope>NUCLEOTIDE SEQUENCE [LARGE SCALE GENOMIC DNA]</scope>
    <source>
        <strain evidence="1 2">3976T8</strain>
    </source>
</reference>
<dbReference type="PATRIC" id="fig|1339314.3.peg.1251"/>
<dbReference type="AlphaFoldDB" id="A0A016C0Z8"/>
<evidence type="ECO:0000313" key="2">
    <source>
        <dbReference type="Proteomes" id="UP000020938"/>
    </source>
</evidence>
<protein>
    <submittedName>
        <fullName evidence="1">Uncharacterized protein</fullName>
    </submittedName>
</protein>
<accession>A0A016C0Z8</accession>
<name>A0A016C0Z8_BACFG</name>
<dbReference type="Proteomes" id="UP000020938">
    <property type="component" value="Unassembled WGS sequence"/>
</dbReference>